<name>A0A4D6LLW5_VIGUN</name>
<evidence type="ECO:0000313" key="2">
    <source>
        <dbReference type="Proteomes" id="UP000501690"/>
    </source>
</evidence>
<sequence length="75" mass="8647">MQILVQPPDQRVMRPCKGGSVMVNKFNWNDRWGRSVASSLKSFRINCHINNPRDRPPVAGGLQLLIFRPSNRWSD</sequence>
<keyword evidence="2" id="KW-1185">Reference proteome</keyword>
<dbReference type="EMBL" id="CP039348">
    <property type="protein sequence ID" value="QCD89458.1"/>
    <property type="molecule type" value="Genomic_DNA"/>
</dbReference>
<dbReference type="AlphaFoldDB" id="A0A4D6LLW5"/>
<gene>
    <name evidence="1" type="ORF">DEO72_LG4g402</name>
</gene>
<dbReference type="Proteomes" id="UP000501690">
    <property type="component" value="Linkage Group LG4"/>
</dbReference>
<evidence type="ECO:0000313" key="1">
    <source>
        <dbReference type="EMBL" id="QCD89458.1"/>
    </source>
</evidence>
<protein>
    <submittedName>
        <fullName evidence="1">Uncharacterized protein</fullName>
    </submittedName>
</protein>
<organism evidence="1 2">
    <name type="scientific">Vigna unguiculata</name>
    <name type="common">Cowpea</name>
    <dbReference type="NCBI Taxonomy" id="3917"/>
    <lineage>
        <taxon>Eukaryota</taxon>
        <taxon>Viridiplantae</taxon>
        <taxon>Streptophyta</taxon>
        <taxon>Embryophyta</taxon>
        <taxon>Tracheophyta</taxon>
        <taxon>Spermatophyta</taxon>
        <taxon>Magnoliopsida</taxon>
        <taxon>eudicotyledons</taxon>
        <taxon>Gunneridae</taxon>
        <taxon>Pentapetalae</taxon>
        <taxon>rosids</taxon>
        <taxon>fabids</taxon>
        <taxon>Fabales</taxon>
        <taxon>Fabaceae</taxon>
        <taxon>Papilionoideae</taxon>
        <taxon>50 kb inversion clade</taxon>
        <taxon>NPAAA clade</taxon>
        <taxon>indigoferoid/millettioid clade</taxon>
        <taxon>Phaseoleae</taxon>
        <taxon>Vigna</taxon>
    </lineage>
</organism>
<accession>A0A4D6LLW5</accession>
<proteinExistence type="predicted"/>
<reference evidence="1 2" key="1">
    <citation type="submission" date="2019-04" db="EMBL/GenBank/DDBJ databases">
        <title>An improved genome assembly and genetic linkage map for asparagus bean, Vigna unguiculata ssp. sesquipedialis.</title>
        <authorList>
            <person name="Xia Q."/>
            <person name="Zhang R."/>
            <person name="Dong Y."/>
        </authorList>
    </citation>
    <scope>NUCLEOTIDE SEQUENCE [LARGE SCALE GENOMIC DNA]</scope>
    <source>
        <tissue evidence="1">Leaf</tissue>
    </source>
</reference>